<feature type="transmembrane region" description="Helical" evidence="1">
    <location>
        <begin position="41"/>
        <end position="61"/>
    </location>
</feature>
<accession>A0A0V0GEQ1</accession>
<name>A0A0V0GEQ1_SOLCH</name>
<evidence type="ECO:0000256" key="1">
    <source>
        <dbReference type="SAM" id="Phobius"/>
    </source>
</evidence>
<keyword evidence="1" id="KW-0812">Transmembrane</keyword>
<dbReference type="EMBL" id="GEDG01040812">
    <property type="protein sequence ID" value="JAP06597.1"/>
    <property type="molecule type" value="Transcribed_RNA"/>
</dbReference>
<feature type="transmembrane region" description="Helical" evidence="1">
    <location>
        <begin position="12"/>
        <end position="29"/>
    </location>
</feature>
<evidence type="ECO:0000313" key="2">
    <source>
        <dbReference type="EMBL" id="JAP06597.1"/>
    </source>
</evidence>
<reference evidence="2" key="1">
    <citation type="submission" date="2015-12" db="EMBL/GenBank/DDBJ databases">
        <title>Gene expression during late stages of embryo sac development: a critical building block for successful pollen-pistil interactions.</title>
        <authorList>
            <person name="Liu Y."/>
            <person name="Joly V."/>
            <person name="Sabar M."/>
            <person name="Matton D.P."/>
        </authorList>
    </citation>
    <scope>NUCLEOTIDE SEQUENCE</scope>
</reference>
<keyword evidence="1" id="KW-1133">Transmembrane helix</keyword>
<organism evidence="2">
    <name type="scientific">Solanum chacoense</name>
    <name type="common">Chaco potato</name>
    <dbReference type="NCBI Taxonomy" id="4108"/>
    <lineage>
        <taxon>Eukaryota</taxon>
        <taxon>Viridiplantae</taxon>
        <taxon>Streptophyta</taxon>
        <taxon>Embryophyta</taxon>
        <taxon>Tracheophyta</taxon>
        <taxon>Spermatophyta</taxon>
        <taxon>Magnoliopsida</taxon>
        <taxon>eudicotyledons</taxon>
        <taxon>Gunneridae</taxon>
        <taxon>Pentapetalae</taxon>
        <taxon>asterids</taxon>
        <taxon>lamiids</taxon>
        <taxon>Solanales</taxon>
        <taxon>Solanaceae</taxon>
        <taxon>Solanoideae</taxon>
        <taxon>Solaneae</taxon>
        <taxon>Solanum</taxon>
    </lineage>
</organism>
<feature type="non-terminal residue" evidence="2">
    <location>
        <position position="1"/>
    </location>
</feature>
<keyword evidence="1" id="KW-0472">Membrane</keyword>
<dbReference type="AlphaFoldDB" id="A0A0V0GEQ1"/>
<protein>
    <submittedName>
        <fullName evidence="2">Putative ovule protein</fullName>
    </submittedName>
</protein>
<proteinExistence type="predicted"/>
<sequence>HKQFSLQVFHISFWNFIRNNAPCVFLLLFDSNPKKLHHKFCYVPSCISWLFALTWIVSFHLQLAL</sequence>